<keyword evidence="1" id="KW-0732">Signal</keyword>
<gene>
    <name evidence="2" type="ORF">CRHIZ90672A_00006030</name>
</gene>
<keyword evidence="3" id="KW-1185">Reference proteome</keyword>
<evidence type="ECO:0000256" key="1">
    <source>
        <dbReference type="SAM" id="SignalP"/>
    </source>
</evidence>
<reference evidence="2" key="1">
    <citation type="submission" date="2021-10" db="EMBL/GenBank/DDBJ databases">
        <authorList>
            <person name="Piombo E."/>
        </authorList>
    </citation>
    <scope>NUCLEOTIDE SEQUENCE</scope>
</reference>
<dbReference type="Proteomes" id="UP000696573">
    <property type="component" value="Unassembled WGS sequence"/>
</dbReference>
<dbReference type="EMBL" id="CABFNQ020000673">
    <property type="protein sequence ID" value="CAH0021923.1"/>
    <property type="molecule type" value="Genomic_DNA"/>
</dbReference>
<evidence type="ECO:0000313" key="3">
    <source>
        <dbReference type="Proteomes" id="UP000696573"/>
    </source>
</evidence>
<protein>
    <submittedName>
        <fullName evidence="2">Uncharacterized protein</fullName>
    </submittedName>
</protein>
<dbReference type="OrthoDB" id="10470000at2759"/>
<sequence length="172" mass="17322">MSILIIIVIIIITPVSPSAPPPALSSVPVEPAQIAVSMLTSAISIVDASIPCLGPGPAATDALASTATAPVSASIAVSVQSNPPYIFSTSLHVIIHGGDGEKKMRKGMKKDDGDGDHAVGAEVGLNHIAGVYPGPSHTVVVNPGPMCIFGVGLGLDHTLDVKLDLGQIVVAK</sequence>
<organism evidence="2 3">
    <name type="scientific">Clonostachys rhizophaga</name>
    <dbReference type="NCBI Taxonomy" id="160324"/>
    <lineage>
        <taxon>Eukaryota</taxon>
        <taxon>Fungi</taxon>
        <taxon>Dikarya</taxon>
        <taxon>Ascomycota</taxon>
        <taxon>Pezizomycotina</taxon>
        <taxon>Sordariomycetes</taxon>
        <taxon>Hypocreomycetidae</taxon>
        <taxon>Hypocreales</taxon>
        <taxon>Bionectriaceae</taxon>
        <taxon>Clonostachys</taxon>
    </lineage>
</organism>
<comment type="caution">
    <text evidence="2">The sequence shown here is derived from an EMBL/GenBank/DDBJ whole genome shotgun (WGS) entry which is preliminary data.</text>
</comment>
<feature type="signal peptide" evidence="1">
    <location>
        <begin position="1"/>
        <end position="18"/>
    </location>
</feature>
<dbReference type="AlphaFoldDB" id="A0A9N9YI13"/>
<evidence type="ECO:0000313" key="2">
    <source>
        <dbReference type="EMBL" id="CAH0021923.1"/>
    </source>
</evidence>
<proteinExistence type="predicted"/>
<feature type="chain" id="PRO_5040392042" evidence="1">
    <location>
        <begin position="19"/>
        <end position="172"/>
    </location>
</feature>
<accession>A0A9N9YI13</accession>
<name>A0A9N9YI13_9HYPO</name>